<evidence type="ECO:0000313" key="2">
    <source>
        <dbReference type="EMBL" id="KAK2152574.1"/>
    </source>
</evidence>
<protein>
    <submittedName>
        <fullName evidence="2">Uncharacterized protein</fullName>
    </submittedName>
</protein>
<evidence type="ECO:0000256" key="1">
    <source>
        <dbReference type="SAM" id="MobiDB-lite"/>
    </source>
</evidence>
<feature type="compositionally biased region" description="Basic and acidic residues" evidence="1">
    <location>
        <begin position="324"/>
        <end position="342"/>
    </location>
</feature>
<proteinExistence type="predicted"/>
<sequence>MLVSGYQYNVSDMEGFMDGCGWRQQVEPVDLSCATSSTGMSRVSGYGEPLDLSTSRRAHPSGYDPRLYYSPHGHPQYYNAAAGHESRVRRWVAPPHTYCGYGAQAPYDGGATCNEAAPSWTNWNPYEVGMSDTAKAYPRGRVHNNEQDKICPQYPLGGGFPERAACAFSEKRDACRYPDTLSCGSGYPPHIGTEYERSVYHTNGGSCKYAQSRAYVSGHSPRSQSPVVPETSAQYANCHLDTRKQPEMTTPGRRSEVSKGLEGIPVLVSNCKHFAGGLVVSRRDNGSPLTEPLPPISIPDFEFREPTDDKERVGEDELENGTRYPEDGRTEVDMAAEREERK</sequence>
<organism evidence="2 3">
    <name type="scientific">Paralvinella palmiformis</name>
    <dbReference type="NCBI Taxonomy" id="53620"/>
    <lineage>
        <taxon>Eukaryota</taxon>
        <taxon>Metazoa</taxon>
        <taxon>Spiralia</taxon>
        <taxon>Lophotrochozoa</taxon>
        <taxon>Annelida</taxon>
        <taxon>Polychaeta</taxon>
        <taxon>Sedentaria</taxon>
        <taxon>Canalipalpata</taxon>
        <taxon>Terebellida</taxon>
        <taxon>Terebelliformia</taxon>
        <taxon>Alvinellidae</taxon>
        <taxon>Paralvinella</taxon>
    </lineage>
</organism>
<keyword evidence="3" id="KW-1185">Reference proteome</keyword>
<accession>A0AAD9N362</accession>
<name>A0AAD9N362_9ANNE</name>
<gene>
    <name evidence="2" type="ORF">LSH36_325g04071</name>
</gene>
<feature type="compositionally biased region" description="Basic and acidic residues" evidence="1">
    <location>
        <begin position="301"/>
        <end position="315"/>
    </location>
</feature>
<feature type="region of interest" description="Disordered" evidence="1">
    <location>
        <begin position="282"/>
        <end position="342"/>
    </location>
</feature>
<dbReference type="Proteomes" id="UP001208570">
    <property type="component" value="Unassembled WGS sequence"/>
</dbReference>
<evidence type="ECO:0000313" key="3">
    <source>
        <dbReference type="Proteomes" id="UP001208570"/>
    </source>
</evidence>
<comment type="caution">
    <text evidence="2">The sequence shown here is derived from an EMBL/GenBank/DDBJ whole genome shotgun (WGS) entry which is preliminary data.</text>
</comment>
<dbReference type="EMBL" id="JAODUP010000325">
    <property type="protein sequence ID" value="KAK2152574.1"/>
    <property type="molecule type" value="Genomic_DNA"/>
</dbReference>
<dbReference type="AlphaFoldDB" id="A0AAD9N362"/>
<reference evidence="2" key="1">
    <citation type="journal article" date="2023" name="Mol. Biol. Evol.">
        <title>Third-Generation Sequencing Reveals the Adaptive Role of the Epigenome in Three Deep-Sea Polychaetes.</title>
        <authorList>
            <person name="Perez M."/>
            <person name="Aroh O."/>
            <person name="Sun Y."/>
            <person name="Lan Y."/>
            <person name="Juniper S.K."/>
            <person name="Young C.R."/>
            <person name="Angers B."/>
            <person name="Qian P.Y."/>
        </authorList>
    </citation>
    <scope>NUCLEOTIDE SEQUENCE</scope>
    <source>
        <strain evidence="2">P08H-3</strain>
    </source>
</reference>